<dbReference type="GO" id="GO:0006508">
    <property type="term" value="P:proteolysis"/>
    <property type="evidence" value="ECO:0007669"/>
    <property type="project" value="InterPro"/>
</dbReference>
<name>A0A0B1T663_OESDE</name>
<dbReference type="Pfam" id="PF00089">
    <property type="entry name" value="Trypsin"/>
    <property type="match status" value="1"/>
</dbReference>
<protein>
    <submittedName>
        <fullName evidence="2">Trypsin</fullName>
    </submittedName>
</protein>
<accession>A0A0B1T663</accession>
<dbReference type="AlphaFoldDB" id="A0A0B1T663"/>
<dbReference type="Gene3D" id="2.40.10.10">
    <property type="entry name" value="Trypsin-like serine proteases"/>
    <property type="match status" value="1"/>
</dbReference>
<feature type="domain" description="Peptidase S1" evidence="1">
    <location>
        <begin position="12"/>
        <end position="142"/>
    </location>
</feature>
<dbReference type="PROSITE" id="PS00135">
    <property type="entry name" value="TRYPSIN_SER"/>
    <property type="match status" value="1"/>
</dbReference>
<dbReference type="InterPro" id="IPR043504">
    <property type="entry name" value="Peptidase_S1_PA_chymotrypsin"/>
</dbReference>
<dbReference type="GO" id="GO:0004252">
    <property type="term" value="F:serine-type endopeptidase activity"/>
    <property type="evidence" value="ECO:0007669"/>
    <property type="project" value="InterPro"/>
</dbReference>
<keyword evidence="3" id="KW-1185">Reference proteome</keyword>
<evidence type="ECO:0000259" key="1">
    <source>
        <dbReference type="Pfam" id="PF00089"/>
    </source>
</evidence>
<evidence type="ECO:0000313" key="3">
    <source>
        <dbReference type="Proteomes" id="UP000053660"/>
    </source>
</evidence>
<proteinExistence type="predicted"/>
<sequence length="181" mass="19807">MNTYLRVDVKNLKKYSVHVGSGCSHPRKCHKQRNVAKVTPHPLYHMDCKKTNDIAIIEFENDISESEATPICTANSTTEVQKILQAAGQGRDRTLKGDQSAKGMQVITVGFEYVSGSQIGTRNATAGIGFGDSGGPLFQFNKNGQAVLLGPCSMIVYYYREKSVCPDSKKLSAAELRKCKS</sequence>
<dbReference type="InterPro" id="IPR001254">
    <property type="entry name" value="Trypsin_dom"/>
</dbReference>
<organism evidence="2 3">
    <name type="scientific">Oesophagostomum dentatum</name>
    <name type="common">Nodular worm</name>
    <dbReference type="NCBI Taxonomy" id="61180"/>
    <lineage>
        <taxon>Eukaryota</taxon>
        <taxon>Metazoa</taxon>
        <taxon>Ecdysozoa</taxon>
        <taxon>Nematoda</taxon>
        <taxon>Chromadorea</taxon>
        <taxon>Rhabditida</taxon>
        <taxon>Rhabditina</taxon>
        <taxon>Rhabditomorpha</taxon>
        <taxon>Strongyloidea</taxon>
        <taxon>Strongylidae</taxon>
        <taxon>Oesophagostomum</taxon>
    </lineage>
</organism>
<evidence type="ECO:0000313" key="2">
    <source>
        <dbReference type="EMBL" id="KHJ93053.1"/>
    </source>
</evidence>
<dbReference type="EMBL" id="KN550976">
    <property type="protein sequence ID" value="KHJ93053.1"/>
    <property type="molecule type" value="Genomic_DNA"/>
</dbReference>
<gene>
    <name evidence="2" type="ORF">OESDEN_07044</name>
</gene>
<dbReference type="InterPro" id="IPR033116">
    <property type="entry name" value="TRYPSIN_SER"/>
</dbReference>
<dbReference type="Proteomes" id="UP000053660">
    <property type="component" value="Unassembled WGS sequence"/>
</dbReference>
<reference evidence="2 3" key="1">
    <citation type="submission" date="2014-03" db="EMBL/GenBank/DDBJ databases">
        <title>Draft genome of the hookworm Oesophagostomum dentatum.</title>
        <authorList>
            <person name="Mitreva M."/>
        </authorList>
    </citation>
    <scope>NUCLEOTIDE SEQUENCE [LARGE SCALE GENOMIC DNA]</scope>
    <source>
        <strain evidence="2 3">OD-Hann</strain>
    </source>
</reference>
<dbReference type="SUPFAM" id="SSF50494">
    <property type="entry name" value="Trypsin-like serine proteases"/>
    <property type="match status" value="1"/>
</dbReference>
<dbReference type="InterPro" id="IPR009003">
    <property type="entry name" value="Peptidase_S1_PA"/>
</dbReference>